<comment type="subcellular location">
    <subcellularLocation>
        <location evidence="1">Secreted</location>
    </subcellularLocation>
</comment>
<evidence type="ECO:0000256" key="10">
    <source>
        <dbReference type="SAM" id="MobiDB-lite"/>
    </source>
</evidence>
<keyword evidence="3" id="KW-0964">Secreted</keyword>
<dbReference type="GO" id="GO:0005576">
    <property type="term" value="C:extracellular region"/>
    <property type="evidence" value="ECO:0007669"/>
    <property type="project" value="UniProtKB-SubCell"/>
</dbReference>
<dbReference type="PROSITE" id="PS01009">
    <property type="entry name" value="CRISP_1"/>
    <property type="match status" value="1"/>
</dbReference>
<feature type="compositionally biased region" description="Low complexity" evidence="10">
    <location>
        <begin position="35"/>
        <end position="50"/>
    </location>
</feature>
<evidence type="ECO:0000256" key="3">
    <source>
        <dbReference type="ARBA" id="ARBA00022525"/>
    </source>
</evidence>
<dbReference type="Pfam" id="PF00188">
    <property type="entry name" value="CAP"/>
    <property type="match status" value="1"/>
</dbReference>
<keyword evidence="6" id="KW-0325">Glycoprotein</keyword>
<evidence type="ECO:0000313" key="13">
    <source>
        <dbReference type="Proteomes" id="UP001314229"/>
    </source>
</evidence>
<evidence type="ECO:0000259" key="11">
    <source>
        <dbReference type="SMART" id="SM00198"/>
    </source>
</evidence>
<protein>
    <recommendedName>
        <fullName evidence="9">Peptidase inhibitor 16</fullName>
    </recommendedName>
</protein>
<evidence type="ECO:0000256" key="6">
    <source>
        <dbReference type="ARBA" id="ARBA00023180"/>
    </source>
</evidence>
<evidence type="ECO:0000256" key="7">
    <source>
        <dbReference type="ARBA" id="ARBA00058129"/>
    </source>
</evidence>
<comment type="caution">
    <text evidence="12">The sequence shown here is derived from an EMBL/GenBank/DDBJ whole genome shotgun (WGS) entry which is preliminary data.</text>
</comment>
<dbReference type="PANTHER" id="PTHR10334">
    <property type="entry name" value="CYSTEINE-RICH SECRETORY PROTEIN-RELATED"/>
    <property type="match status" value="1"/>
</dbReference>
<evidence type="ECO:0000256" key="1">
    <source>
        <dbReference type="ARBA" id="ARBA00004613"/>
    </source>
</evidence>
<comment type="similarity">
    <text evidence="2">Belongs to the CRISP family.</text>
</comment>
<dbReference type="Gene3D" id="3.40.33.10">
    <property type="entry name" value="CAP"/>
    <property type="match status" value="1"/>
</dbReference>
<keyword evidence="13" id="KW-1185">Reference proteome</keyword>
<keyword evidence="5" id="KW-0732">Signal</keyword>
<feature type="compositionally biased region" description="Low complexity" evidence="10">
    <location>
        <begin position="306"/>
        <end position="326"/>
    </location>
</feature>
<reference evidence="12 13" key="1">
    <citation type="submission" date="2024-01" db="EMBL/GenBank/DDBJ databases">
        <authorList>
            <person name="Alioto T."/>
            <person name="Alioto T."/>
            <person name="Gomez Garrido J."/>
        </authorList>
    </citation>
    <scope>NUCLEOTIDE SEQUENCE [LARGE SCALE GENOMIC DNA]</scope>
</reference>
<dbReference type="Proteomes" id="UP001314229">
    <property type="component" value="Unassembled WGS sequence"/>
</dbReference>
<dbReference type="InterPro" id="IPR035940">
    <property type="entry name" value="CAP_sf"/>
</dbReference>
<keyword evidence="4" id="KW-0646">Protease inhibitor</keyword>
<dbReference type="PRINTS" id="PR00837">
    <property type="entry name" value="V5TPXLIKE"/>
</dbReference>
<feature type="region of interest" description="Disordered" evidence="10">
    <location>
        <begin position="252"/>
        <end position="375"/>
    </location>
</feature>
<sequence>MHQWSLSELQGVSSTKQEVSSTQQEVSTPRTAQDGASVRATSSRRGSGRRCLCPPTAAPLWAWLLLGALLVPGAWSFLSEEQEELLVELHNHYRGQVSPSASAMLPLKWDPSLKVIAEGYAAKCVWNHNPDLEETGENLFAGTGSLDLREALEKWFLERLDYNYQNNSCDEDKMCGHYTQMVWGDTHRVGCAFHLCNNMEGLDWERVSFLVCNYYPAGNYEEERPYVEGDWCSRCPENLQTCENNLCVADDEEDGDKEVDDEDEDMTVIPPLATSDPSLTPEGEGAEEEEGEEEGEGGVPPPPPTSTGSFIPPTSTPSTTTTTASSQDSEDAQQPATPPPGTHHPKLLPTQQGQEEEITDERKEKEREMAAEREREVVRKANRNMSAAASGGSVASSSLLLACLTGMLTVRL</sequence>
<evidence type="ECO:0000256" key="4">
    <source>
        <dbReference type="ARBA" id="ARBA00022690"/>
    </source>
</evidence>
<dbReference type="SUPFAM" id="SSF55797">
    <property type="entry name" value="PR-1-like"/>
    <property type="match status" value="1"/>
</dbReference>
<feature type="region of interest" description="Disordered" evidence="10">
    <location>
        <begin position="1"/>
        <end position="50"/>
    </location>
</feature>
<evidence type="ECO:0000256" key="9">
    <source>
        <dbReference type="ARBA" id="ARBA00074449"/>
    </source>
</evidence>
<dbReference type="EMBL" id="CAWUFR010000395">
    <property type="protein sequence ID" value="CAK6977203.1"/>
    <property type="molecule type" value="Genomic_DNA"/>
</dbReference>
<evidence type="ECO:0000313" key="12">
    <source>
        <dbReference type="EMBL" id="CAK6977203.1"/>
    </source>
</evidence>
<evidence type="ECO:0000256" key="5">
    <source>
        <dbReference type="ARBA" id="ARBA00022729"/>
    </source>
</evidence>
<dbReference type="InterPro" id="IPR001283">
    <property type="entry name" value="CRISP-related"/>
</dbReference>
<dbReference type="GO" id="GO:0030414">
    <property type="term" value="F:peptidase inhibitor activity"/>
    <property type="evidence" value="ECO:0007669"/>
    <property type="project" value="UniProtKB-KW"/>
</dbReference>
<dbReference type="PROSITE" id="PS01010">
    <property type="entry name" value="CRISP_2"/>
    <property type="match status" value="1"/>
</dbReference>
<feature type="domain" description="SCP" evidence="11">
    <location>
        <begin position="80"/>
        <end position="222"/>
    </location>
</feature>
<evidence type="ECO:0000256" key="2">
    <source>
        <dbReference type="ARBA" id="ARBA00009923"/>
    </source>
</evidence>
<organism evidence="12 13">
    <name type="scientific">Scomber scombrus</name>
    <name type="common">Atlantic mackerel</name>
    <name type="synonym">Scomber vernalis</name>
    <dbReference type="NCBI Taxonomy" id="13677"/>
    <lineage>
        <taxon>Eukaryota</taxon>
        <taxon>Metazoa</taxon>
        <taxon>Chordata</taxon>
        <taxon>Craniata</taxon>
        <taxon>Vertebrata</taxon>
        <taxon>Euteleostomi</taxon>
        <taxon>Actinopterygii</taxon>
        <taxon>Neopterygii</taxon>
        <taxon>Teleostei</taxon>
        <taxon>Neoteleostei</taxon>
        <taxon>Acanthomorphata</taxon>
        <taxon>Pelagiaria</taxon>
        <taxon>Scombriformes</taxon>
        <taxon>Scombridae</taxon>
        <taxon>Scomber</taxon>
    </lineage>
</organism>
<dbReference type="InterPro" id="IPR018244">
    <property type="entry name" value="Allrgn_V5/Tpx1_CS"/>
</dbReference>
<dbReference type="SMART" id="SM00198">
    <property type="entry name" value="SCP"/>
    <property type="match status" value="1"/>
</dbReference>
<dbReference type="FunFam" id="3.40.33.10:FF:000011">
    <property type="entry name" value="Peptidase inhibitor 16"/>
    <property type="match status" value="1"/>
</dbReference>
<dbReference type="AlphaFoldDB" id="A0AAV1Q0Q4"/>
<comment type="function">
    <text evidence="7">May inhibit cardiomyocyte growth.</text>
</comment>
<feature type="compositionally biased region" description="Acidic residues" evidence="10">
    <location>
        <begin position="252"/>
        <end position="266"/>
    </location>
</feature>
<evidence type="ECO:0000256" key="8">
    <source>
        <dbReference type="ARBA" id="ARBA00063504"/>
    </source>
</evidence>
<accession>A0AAV1Q0Q4</accession>
<feature type="compositionally biased region" description="Polar residues" evidence="10">
    <location>
        <begin position="1"/>
        <end position="31"/>
    </location>
</feature>
<dbReference type="InterPro" id="IPR014044">
    <property type="entry name" value="CAP_dom"/>
</dbReference>
<feature type="compositionally biased region" description="Basic and acidic residues" evidence="10">
    <location>
        <begin position="360"/>
        <end position="375"/>
    </location>
</feature>
<name>A0AAV1Q0Q4_SCOSC</name>
<feature type="compositionally biased region" description="Acidic residues" evidence="10">
    <location>
        <begin position="284"/>
        <end position="296"/>
    </location>
</feature>
<comment type="subunit">
    <text evidence="8">Interacts with PSP94/MSMB.</text>
</comment>
<proteinExistence type="inferred from homology"/>
<gene>
    <name evidence="12" type="ORF">FSCOSCO3_A020590</name>
</gene>